<dbReference type="Proteomes" id="UP001145114">
    <property type="component" value="Unassembled WGS sequence"/>
</dbReference>
<dbReference type="EMBL" id="JAMZIH010006075">
    <property type="protein sequence ID" value="KAJ1674312.1"/>
    <property type="molecule type" value="Genomic_DNA"/>
</dbReference>
<name>A0ACC1HDP5_9FUNG</name>
<sequence length="232" mass="26042">MSAKILSPSDDCDAEPELAPQGQELHQQELVTEMSTQKYTQVTRHNIHVITPKVREAIARAKYIAVDTEFTGLGLTRTFDSEFGFNKYEWDIRANIAFLVETGFDLNRMVVHGIPYYSAPDPTLADSDATLDKDRLGVDHEPSLALRSIMGAIITSGAPLILHNGLVDLMLMYHHFYAPLPKSLTTFMADILEMFKGGVWDTKFFCKTVLDEDATFLAYLYTKAQVFGHTKS</sequence>
<organism evidence="1 2">
    <name type="scientific">Spiromyces aspiralis</name>
    <dbReference type="NCBI Taxonomy" id="68401"/>
    <lineage>
        <taxon>Eukaryota</taxon>
        <taxon>Fungi</taxon>
        <taxon>Fungi incertae sedis</taxon>
        <taxon>Zoopagomycota</taxon>
        <taxon>Kickxellomycotina</taxon>
        <taxon>Kickxellomycetes</taxon>
        <taxon>Kickxellales</taxon>
        <taxon>Kickxellaceae</taxon>
        <taxon>Spiromyces</taxon>
    </lineage>
</organism>
<evidence type="ECO:0000313" key="1">
    <source>
        <dbReference type="EMBL" id="KAJ1674312.1"/>
    </source>
</evidence>
<evidence type="ECO:0000313" key="2">
    <source>
        <dbReference type="Proteomes" id="UP001145114"/>
    </source>
</evidence>
<accession>A0ACC1HDP5</accession>
<comment type="caution">
    <text evidence="1">The sequence shown here is derived from an EMBL/GenBank/DDBJ whole genome shotgun (WGS) entry which is preliminary data.</text>
</comment>
<reference evidence="1" key="1">
    <citation type="submission" date="2022-06" db="EMBL/GenBank/DDBJ databases">
        <title>Phylogenomic reconstructions and comparative analyses of Kickxellomycotina fungi.</title>
        <authorList>
            <person name="Reynolds N.K."/>
            <person name="Stajich J.E."/>
            <person name="Barry K."/>
            <person name="Grigoriev I.V."/>
            <person name="Crous P."/>
            <person name="Smith M.E."/>
        </authorList>
    </citation>
    <scope>NUCLEOTIDE SEQUENCE</scope>
    <source>
        <strain evidence="1">RSA 2271</strain>
    </source>
</reference>
<gene>
    <name evidence="1" type="ORF">EV182_003536</name>
</gene>
<proteinExistence type="predicted"/>
<keyword evidence="2" id="KW-1185">Reference proteome</keyword>
<protein>
    <submittedName>
        <fullName evidence="1">Uncharacterized protein</fullName>
    </submittedName>
</protein>